<dbReference type="SUPFAM" id="SSF88946">
    <property type="entry name" value="Sigma2 domain of RNA polymerase sigma factors"/>
    <property type="match status" value="1"/>
</dbReference>
<dbReference type="GO" id="GO:0016987">
    <property type="term" value="F:sigma factor activity"/>
    <property type="evidence" value="ECO:0007669"/>
    <property type="project" value="UniProtKB-KW"/>
</dbReference>
<evidence type="ECO:0000259" key="8">
    <source>
        <dbReference type="Pfam" id="PF08281"/>
    </source>
</evidence>
<organism evidence="9 10">
    <name type="scientific">Cellulomonas biazotea</name>
    <dbReference type="NCBI Taxonomy" id="1709"/>
    <lineage>
        <taxon>Bacteria</taxon>
        <taxon>Bacillati</taxon>
        <taxon>Actinomycetota</taxon>
        <taxon>Actinomycetes</taxon>
        <taxon>Micrococcales</taxon>
        <taxon>Cellulomonadaceae</taxon>
        <taxon>Cellulomonas</taxon>
    </lineage>
</organism>
<evidence type="ECO:0000256" key="1">
    <source>
        <dbReference type="ARBA" id="ARBA00010641"/>
    </source>
</evidence>
<dbReference type="InterPro" id="IPR014325">
    <property type="entry name" value="RNA_pol_sigma-E_actinobac"/>
</dbReference>
<evidence type="ECO:0000256" key="2">
    <source>
        <dbReference type="ARBA" id="ARBA00023015"/>
    </source>
</evidence>
<name>A0A402DVL7_9CELL</name>
<dbReference type="PANTHER" id="PTHR43133:SF50">
    <property type="entry name" value="ECF RNA POLYMERASE SIGMA FACTOR SIGM"/>
    <property type="match status" value="1"/>
</dbReference>
<dbReference type="GO" id="GO:0006352">
    <property type="term" value="P:DNA-templated transcription initiation"/>
    <property type="evidence" value="ECO:0007669"/>
    <property type="project" value="InterPro"/>
</dbReference>
<keyword evidence="10" id="KW-1185">Reference proteome</keyword>
<evidence type="ECO:0000259" key="7">
    <source>
        <dbReference type="Pfam" id="PF04542"/>
    </source>
</evidence>
<dbReference type="NCBIfam" id="TIGR02983">
    <property type="entry name" value="SigE-fam_strep"/>
    <property type="match status" value="1"/>
</dbReference>
<evidence type="ECO:0000313" key="10">
    <source>
        <dbReference type="Proteomes" id="UP000289954"/>
    </source>
</evidence>
<feature type="region of interest" description="Disordered" evidence="6">
    <location>
        <begin position="185"/>
        <end position="213"/>
    </location>
</feature>
<dbReference type="GO" id="GO:0003677">
    <property type="term" value="F:DNA binding"/>
    <property type="evidence" value="ECO:0007669"/>
    <property type="project" value="UniProtKB-KW"/>
</dbReference>
<dbReference type="Pfam" id="PF08281">
    <property type="entry name" value="Sigma70_r4_2"/>
    <property type="match status" value="1"/>
</dbReference>
<evidence type="ECO:0000256" key="3">
    <source>
        <dbReference type="ARBA" id="ARBA00023082"/>
    </source>
</evidence>
<feature type="domain" description="RNA polymerase sigma-70 region 2" evidence="7">
    <location>
        <begin position="49"/>
        <end position="108"/>
    </location>
</feature>
<feature type="domain" description="RNA polymerase sigma factor 70 region 4 type 2" evidence="8">
    <location>
        <begin position="133"/>
        <end position="185"/>
    </location>
</feature>
<dbReference type="InterPro" id="IPR039425">
    <property type="entry name" value="RNA_pol_sigma-70-like"/>
</dbReference>
<protein>
    <submittedName>
        <fullName evidence="9">DNA-directed RNA polymerase sigma-70 factor</fullName>
    </submittedName>
</protein>
<dbReference type="GO" id="GO:0000428">
    <property type="term" value="C:DNA-directed RNA polymerase complex"/>
    <property type="evidence" value="ECO:0007669"/>
    <property type="project" value="UniProtKB-KW"/>
</dbReference>
<dbReference type="Gene3D" id="1.10.1740.10">
    <property type="match status" value="1"/>
</dbReference>
<keyword evidence="3" id="KW-0731">Sigma factor</keyword>
<dbReference type="InterPro" id="IPR013249">
    <property type="entry name" value="RNA_pol_sigma70_r4_t2"/>
</dbReference>
<dbReference type="SUPFAM" id="SSF88659">
    <property type="entry name" value="Sigma3 and sigma4 domains of RNA polymerase sigma factors"/>
    <property type="match status" value="1"/>
</dbReference>
<dbReference type="InterPro" id="IPR013324">
    <property type="entry name" value="RNA_pol_sigma_r3/r4-like"/>
</dbReference>
<dbReference type="AlphaFoldDB" id="A0A402DVL7"/>
<reference evidence="9 10" key="1">
    <citation type="submission" date="2019-01" db="EMBL/GenBank/DDBJ databases">
        <title>Draft genome sequence of Cellulomonas takizawaensis strain TKZ-21.</title>
        <authorList>
            <person name="Yamamura H."/>
            <person name="Hayashi T."/>
            <person name="Hamada M."/>
            <person name="Serisawa Y."/>
            <person name="Matsuyama K."/>
            <person name="Nakagawa Y."/>
            <person name="Otoguro M."/>
            <person name="Yanagida F."/>
            <person name="Hayakawa M."/>
        </authorList>
    </citation>
    <scope>NUCLEOTIDE SEQUENCE [LARGE SCALE GENOMIC DNA]</scope>
    <source>
        <strain evidence="9 10">NBRC12680</strain>
    </source>
</reference>
<dbReference type="Pfam" id="PF04542">
    <property type="entry name" value="Sigma70_r2"/>
    <property type="match status" value="1"/>
</dbReference>
<evidence type="ECO:0000256" key="6">
    <source>
        <dbReference type="SAM" id="MobiDB-lite"/>
    </source>
</evidence>
<gene>
    <name evidence="9" type="ORF">CBZ_32450</name>
</gene>
<sequence length="213" mass="23565">MTTFVTAAVPDPPDGAPGWQDDVDVLLHDSRAMDRDAEFSLFASAARAELERTAWYLTGDRHLAAELVQESLVRTYVAWPRARRSNPTAYARRVLANARIDLWRRRRREVLVAPDDVPDLPHDGAGLVVEQRDELVRALALLTVRQRRVVVLRYLMGLSEREVAADLGVTVGTVKTQASRGLRTLRSSLGDLGTAPQPPDGPGPHDTTTEDAR</sequence>
<comment type="caution">
    <text evidence="9">The sequence shown here is derived from an EMBL/GenBank/DDBJ whole genome shotgun (WGS) entry which is preliminary data.</text>
</comment>
<dbReference type="Gene3D" id="1.10.10.10">
    <property type="entry name" value="Winged helix-like DNA-binding domain superfamily/Winged helix DNA-binding domain"/>
    <property type="match status" value="1"/>
</dbReference>
<keyword evidence="4" id="KW-0238">DNA-binding</keyword>
<proteinExistence type="inferred from homology"/>
<accession>A0A402DVL7</accession>
<dbReference type="NCBIfam" id="TIGR02937">
    <property type="entry name" value="sigma70-ECF"/>
    <property type="match status" value="1"/>
</dbReference>
<dbReference type="EMBL" id="BIMR01000331">
    <property type="protein sequence ID" value="GCE78189.1"/>
    <property type="molecule type" value="Genomic_DNA"/>
</dbReference>
<dbReference type="InterPro" id="IPR014284">
    <property type="entry name" value="RNA_pol_sigma-70_dom"/>
</dbReference>
<dbReference type="RefSeq" id="WP_307720764.1">
    <property type="nucleotide sequence ID" value="NZ_BIMR01000331.1"/>
</dbReference>
<dbReference type="Proteomes" id="UP000289954">
    <property type="component" value="Unassembled WGS sequence"/>
</dbReference>
<keyword evidence="2" id="KW-0805">Transcription regulation</keyword>
<comment type="similarity">
    <text evidence="1">Belongs to the sigma-70 factor family. ECF subfamily.</text>
</comment>
<evidence type="ECO:0000313" key="9">
    <source>
        <dbReference type="EMBL" id="GCE78189.1"/>
    </source>
</evidence>
<dbReference type="InterPro" id="IPR013325">
    <property type="entry name" value="RNA_pol_sigma_r2"/>
</dbReference>
<keyword evidence="5" id="KW-0804">Transcription</keyword>
<evidence type="ECO:0000256" key="5">
    <source>
        <dbReference type="ARBA" id="ARBA00023163"/>
    </source>
</evidence>
<evidence type="ECO:0000256" key="4">
    <source>
        <dbReference type="ARBA" id="ARBA00023125"/>
    </source>
</evidence>
<keyword evidence="9" id="KW-0240">DNA-directed RNA polymerase</keyword>
<dbReference type="PANTHER" id="PTHR43133">
    <property type="entry name" value="RNA POLYMERASE ECF-TYPE SIGMA FACTO"/>
    <property type="match status" value="1"/>
</dbReference>
<dbReference type="InterPro" id="IPR036388">
    <property type="entry name" value="WH-like_DNA-bd_sf"/>
</dbReference>
<dbReference type="InterPro" id="IPR007627">
    <property type="entry name" value="RNA_pol_sigma70_r2"/>
</dbReference>